<organism evidence="1 2">
    <name type="scientific">Basilea psittacipulmonis DSM 24701</name>
    <dbReference type="NCBI Taxonomy" id="1072685"/>
    <lineage>
        <taxon>Bacteria</taxon>
        <taxon>Pseudomonadati</taxon>
        <taxon>Pseudomonadota</taxon>
        <taxon>Betaproteobacteria</taxon>
        <taxon>Burkholderiales</taxon>
        <taxon>Alcaligenaceae</taxon>
        <taxon>Basilea</taxon>
    </lineage>
</organism>
<protein>
    <submittedName>
        <fullName evidence="1">CRISPR-associated protein</fullName>
    </submittedName>
</protein>
<dbReference type="RefSeq" id="WP_038500039.1">
    <property type="nucleotide sequence ID" value="NZ_AFWK01000064.1"/>
</dbReference>
<dbReference type="EMBL" id="CP009238">
    <property type="protein sequence ID" value="AIL32869.1"/>
    <property type="molecule type" value="Genomic_DNA"/>
</dbReference>
<dbReference type="NCBIfam" id="TIGR02620">
    <property type="entry name" value="cas_VVA1548"/>
    <property type="match status" value="1"/>
</dbReference>
<dbReference type="STRING" id="1072685.IX83_05645"/>
<dbReference type="HOGENOM" id="CLU_182289_0_0_4"/>
<name>A0A077DE01_9BURK</name>
<dbReference type="InterPro" id="IPR013443">
    <property type="entry name" value="CRISPR-assoc_prot_Csx16"/>
</dbReference>
<reference evidence="1 2" key="1">
    <citation type="journal article" date="2014" name="BMC Genomics">
        <title>A genomic perspective on a new bacterial genus and species from the Alcaligenaceae family, Basilea psittacipulmonis.</title>
        <authorList>
            <person name="Whiteson K.L."/>
            <person name="Hernandez D."/>
            <person name="Lazarevic V."/>
            <person name="Gaia N."/>
            <person name="Farinelli L."/>
            <person name="Francois P."/>
            <person name="Pilo P."/>
            <person name="Frey J."/>
            <person name="Schrenzel J."/>
        </authorList>
    </citation>
    <scope>NUCLEOTIDE SEQUENCE [LARGE SCALE GENOMIC DNA]</scope>
    <source>
        <strain evidence="1 2">DSM 24701</strain>
    </source>
</reference>
<dbReference type="AlphaFoldDB" id="A0A077DE01"/>
<proteinExistence type="predicted"/>
<accession>A0A077DE01</accession>
<dbReference type="eggNOG" id="ENOG5032ZF3">
    <property type="taxonomic scope" value="Bacteria"/>
</dbReference>
<sequence>MTTWFISRHPGAKAWVKRKGISIDRWCDHLSDIRDIQAGDVVMGTLPIHLAGEVCARGATFYFLSIEILPHQRGQELTADDLNNGQARLIKYFVKKEEHDE</sequence>
<evidence type="ECO:0000313" key="1">
    <source>
        <dbReference type="EMBL" id="AIL32869.1"/>
    </source>
</evidence>
<dbReference type="KEGG" id="bpsi:IX83_05645"/>
<evidence type="ECO:0000313" key="2">
    <source>
        <dbReference type="Proteomes" id="UP000028945"/>
    </source>
</evidence>
<dbReference type="OrthoDB" id="8548152at2"/>
<gene>
    <name evidence="1" type="ORF">IX83_05645</name>
</gene>
<keyword evidence="2" id="KW-1185">Reference proteome</keyword>
<dbReference type="Proteomes" id="UP000028945">
    <property type="component" value="Chromosome"/>
</dbReference>
<dbReference type="Pfam" id="PF09652">
    <property type="entry name" value="Cas_VVA1548"/>
    <property type="match status" value="1"/>
</dbReference>